<dbReference type="Gene3D" id="1.10.10.10">
    <property type="entry name" value="Winged helix-like DNA-binding domain superfamily/Winged helix DNA-binding domain"/>
    <property type="match status" value="1"/>
</dbReference>
<dbReference type="Pfam" id="PF12802">
    <property type="entry name" value="MarR_2"/>
    <property type="match status" value="1"/>
</dbReference>
<dbReference type="InterPro" id="IPR000835">
    <property type="entry name" value="HTH_MarR-typ"/>
</dbReference>
<dbReference type="PROSITE" id="PS50995">
    <property type="entry name" value="HTH_MARR_2"/>
    <property type="match status" value="1"/>
</dbReference>
<dbReference type="InterPro" id="IPR039422">
    <property type="entry name" value="MarR/SlyA-like"/>
</dbReference>
<accession>A0ABT5UZG3</accession>
<dbReference type="SMART" id="SM00347">
    <property type="entry name" value="HTH_MARR"/>
    <property type="match status" value="1"/>
</dbReference>
<comment type="caution">
    <text evidence="2">The sequence shown here is derived from an EMBL/GenBank/DDBJ whole genome shotgun (WGS) entry which is preliminary data.</text>
</comment>
<dbReference type="InterPro" id="IPR036390">
    <property type="entry name" value="WH_DNA-bd_sf"/>
</dbReference>
<dbReference type="Proteomes" id="UP001216189">
    <property type="component" value="Unassembled WGS sequence"/>
</dbReference>
<protein>
    <submittedName>
        <fullName evidence="2">MarR family transcriptional regulator</fullName>
    </submittedName>
</protein>
<dbReference type="PRINTS" id="PR00598">
    <property type="entry name" value="HTHMARR"/>
</dbReference>
<sequence>MLETNLEKMERFSAKVWRKYAKEDPFAQLSFNEYDYLKVLQNSPQAIRLTDLAQALEVSKPSASNMLKKLERRGLVKRICCAEDARAQLFELTEQAEQNLAYEARVYQTLAQQVAQSLSAEEVVILDLLLGKALRQS</sequence>
<proteinExistence type="predicted"/>
<dbReference type="InterPro" id="IPR036388">
    <property type="entry name" value="WH-like_DNA-bd_sf"/>
</dbReference>
<reference evidence="2 3" key="1">
    <citation type="submission" date="2023-02" db="EMBL/GenBank/DDBJ databases">
        <title>Vibrio intestini sp. nov., a close relative of Vibrio cholerae isolated from the intestine of Healthy Culter dabryi.</title>
        <authorList>
            <person name="Wu N."/>
        </authorList>
    </citation>
    <scope>NUCLEOTIDE SEQUENCE [LARGE SCALE GENOMIC DNA]</scope>
    <source>
        <strain evidence="2 3">DSL-7</strain>
    </source>
</reference>
<dbReference type="EMBL" id="JARBFT010000005">
    <property type="protein sequence ID" value="MDE1514808.1"/>
    <property type="molecule type" value="Genomic_DNA"/>
</dbReference>
<dbReference type="SUPFAM" id="SSF46785">
    <property type="entry name" value="Winged helix' DNA-binding domain"/>
    <property type="match status" value="1"/>
</dbReference>
<gene>
    <name evidence="2" type="ORF">PUN32_07270</name>
</gene>
<organism evidence="2 3">
    <name type="scientific">Vibrio chanodichtyis</name>
    <dbReference type="NCBI Taxonomy" id="3027932"/>
    <lineage>
        <taxon>Bacteria</taxon>
        <taxon>Pseudomonadati</taxon>
        <taxon>Pseudomonadota</taxon>
        <taxon>Gammaproteobacteria</taxon>
        <taxon>Vibrionales</taxon>
        <taxon>Vibrionaceae</taxon>
        <taxon>Vibrio</taxon>
    </lineage>
</organism>
<dbReference type="PANTHER" id="PTHR33164">
    <property type="entry name" value="TRANSCRIPTIONAL REGULATOR, MARR FAMILY"/>
    <property type="match status" value="1"/>
</dbReference>
<keyword evidence="3" id="KW-1185">Reference proteome</keyword>
<dbReference type="RefSeq" id="WP_274722451.1">
    <property type="nucleotide sequence ID" value="NZ_JARBFT010000005.1"/>
</dbReference>
<evidence type="ECO:0000313" key="3">
    <source>
        <dbReference type="Proteomes" id="UP001216189"/>
    </source>
</evidence>
<evidence type="ECO:0000259" key="1">
    <source>
        <dbReference type="PROSITE" id="PS50995"/>
    </source>
</evidence>
<evidence type="ECO:0000313" key="2">
    <source>
        <dbReference type="EMBL" id="MDE1514808.1"/>
    </source>
</evidence>
<feature type="domain" description="HTH marR-type" evidence="1">
    <location>
        <begin position="1"/>
        <end position="135"/>
    </location>
</feature>
<name>A0ABT5UZG3_9VIBR</name>
<dbReference type="PANTHER" id="PTHR33164:SF95">
    <property type="entry name" value="TRANSCRIPTIONAL REGULATOR"/>
    <property type="match status" value="1"/>
</dbReference>